<feature type="transmembrane region" description="Helical" evidence="7">
    <location>
        <begin position="125"/>
        <end position="142"/>
    </location>
</feature>
<keyword evidence="3" id="KW-1003">Cell membrane</keyword>
<accession>A0A511FJ12</accession>
<dbReference type="Proteomes" id="UP000321723">
    <property type="component" value="Unassembled WGS sequence"/>
</dbReference>
<evidence type="ECO:0000256" key="6">
    <source>
        <dbReference type="ARBA" id="ARBA00023136"/>
    </source>
</evidence>
<keyword evidence="5 7" id="KW-1133">Transmembrane helix</keyword>
<keyword evidence="10" id="KW-0762">Sugar transport</keyword>
<feature type="transmembrane region" description="Helical" evidence="7">
    <location>
        <begin position="230"/>
        <end position="251"/>
    </location>
</feature>
<organism evidence="9 11">
    <name type="scientific">Cellulomonas hominis</name>
    <dbReference type="NCBI Taxonomy" id="156981"/>
    <lineage>
        <taxon>Bacteria</taxon>
        <taxon>Bacillati</taxon>
        <taxon>Actinomycetota</taxon>
        <taxon>Actinomycetes</taxon>
        <taxon>Micrococcales</taxon>
        <taxon>Cellulomonadaceae</taxon>
        <taxon>Cellulomonas</taxon>
    </lineage>
</organism>
<evidence type="ECO:0000313" key="9">
    <source>
        <dbReference type="EMBL" id="GEL48564.1"/>
    </source>
</evidence>
<dbReference type="Pfam" id="PF00528">
    <property type="entry name" value="BPD_transp_1"/>
    <property type="match status" value="1"/>
</dbReference>
<dbReference type="Gene3D" id="1.10.3720.10">
    <property type="entry name" value="MetI-like"/>
    <property type="match status" value="1"/>
</dbReference>
<dbReference type="RefSeq" id="WP_246581789.1">
    <property type="nucleotide sequence ID" value="NZ_BJVQ01000087.1"/>
</dbReference>
<keyword evidence="4 7" id="KW-0812">Transmembrane</keyword>
<protein>
    <submittedName>
        <fullName evidence="9">ABC transporter permease</fullName>
    </submittedName>
    <submittedName>
        <fullName evidence="10">ABC-type sugar transport system permease subunit</fullName>
    </submittedName>
</protein>
<evidence type="ECO:0000313" key="12">
    <source>
        <dbReference type="Proteomes" id="UP000564629"/>
    </source>
</evidence>
<evidence type="ECO:0000256" key="7">
    <source>
        <dbReference type="RuleBase" id="RU363032"/>
    </source>
</evidence>
<dbReference type="InterPro" id="IPR051393">
    <property type="entry name" value="ABC_transporter_permease"/>
</dbReference>
<gene>
    <name evidence="9" type="ORF">CHO01_36800</name>
    <name evidence="10" type="ORF">HNR08_001450</name>
</gene>
<feature type="domain" description="ABC transmembrane type-1" evidence="8">
    <location>
        <begin position="79"/>
        <end position="300"/>
    </location>
</feature>
<name>A0A511FJ12_9CELL</name>
<evidence type="ECO:0000313" key="11">
    <source>
        <dbReference type="Proteomes" id="UP000321723"/>
    </source>
</evidence>
<feature type="transmembrane region" description="Helical" evidence="7">
    <location>
        <begin position="171"/>
        <end position="196"/>
    </location>
</feature>
<dbReference type="PROSITE" id="PS50928">
    <property type="entry name" value="ABC_TM1"/>
    <property type="match status" value="1"/>
</dbReference>
<evidence type="ECO:0000256" key="5">
    <source>
        <dbReference type="ARBA" id="ARBA00022989"/>
    </source>
</evidence>
<evidence type="ECO:0000313" key="10">
    <source>
        <dbReference type="EMBL" id="MBB5472714.1"/>
    </source>
</evidence>
<dbReference type="GO" id="GO:0005886">
    <property type="term" value="C:plasma membrane"/>
    <property type="evidence" value="ECO:0007669"/>
    <property type="project" value="UniProtKB-SubCell"/>
</dbReference>
<dbReference type="Proteomes" id="UP000564629">
    <property type="component" value="Unassembled WGS sequence"/>
</dbReference>
<sequence length="310" mass="34219">MTATTPARPASPVRTRRPVSYWAYLIPMGVGFGAVVLVPFVMNLWYSFFSWKGGLAPRTWVGLDNYRELMQDDVFWRSFGNTLYLIGAVAVVPTIIGLVLAALLFDHVGRSFGSRAASVLRASYYLPQILPIAVAGVVWSWILETRDGALNSVLRSLGVTTLPDWLGDPSIALWSIMLMLVWLQIGYPVVVFMSALQRVDPELYEAAELDGAGWWRRFRAITVPHIRTDIYVVVLTATIGAMKLFAPVLILTKGGPESSTYVPSFFSYRNFFELSRVGYGAASATVLAVVIGLVAGGLIFWQARSVEADR</sequence>
<reference evidence="9 11" key="1">
    <citation type="submission" date="2019-07" db="EMBL/GenBank/DDBJ databases">
        <title>Whole genome shotgun sequence of Cellulomonas hominis NBRC 16055.</title>
        <authorList>
            <person name="Hosoyama A."/>
            <person name="Uohara A."/>
            <person name="Ohji S."/>
            <person name="Ichikawa N."/>
        </authorList>
    </citation>
    <scope>NUCLEOTIDE SEQUENCE [LARGE SCALE GENOMIC DNA]</scope>
    <source>
        <strain evidence="9 11">NBRC 16055</strain>
    </source>
</reference>
<feature type="transmembrane region" description="Helical" evidence="7">
    <location>
        <begin position="83"/>
        <end position="105"/>
    </location>
</feature>
<dbReference type="CDD" id="cd06261">
    <property type="entry name" value="TM_PBP2"/>
    <property type="match status" value="1"/>
</dbReference>
<evidence type="ECO:0000256" key="3">
    <source>
        <dbReference type="ARBA" id="ARBA00022475"/>
    </source>
</evidence>
<dbReference type="GO" id="GO:0055085">
    <property type="term" value="P:transmembrane transport"/>
    <property type="evidence" value="ECO:0007669"/>
    <property type="project" value="InterPro"/>
</dbReference>
<dbReference type="SUPFAM" id="SSF161098">
    <property type="entry name" value="MetI-like"/>
    <property type="match status" value="1"/>
</dbReference>
<comment type="subcellular location">
    <subcellularLocation>
        <location evidence="1 7">Cell membrane</location>
        <topology evidence="1 7">Multi-pass membrane protein</topology>
    </subcellularLocation>
</comment>
<proteinExistence type="inferred from homology"/>
<evidence type="ECO:0000256" key="2">
    <source>
        <dbReference type="ARBA" id="ARBA00022448"/>
    </source>
</evidence>
<feature type="transmembrane region" description="Helical" evidence="7">
    <location>
        <begin position="277"/>
        <end position="301"/>
    </location>
</feature>
<dbReference type="InterPro" id="IPR035906">
    <property type="entry name" value="MetI-like_sf"/>
</dbReference>
<dbReference type="EMBL" id="BJVQ01000087">
    <property type="protein sequence ID" value="GEL48564.1"/>
    <property type="molecule type" value="Genomic_DNA"/>
</dbReference>
<evidence type="ECO:0000259" key="8">
    <source>
        <dbReference type="PROSITE" id="PS50928"/>
    </source>
</evidence>
<dbReference type="AlphaFoldDB" id="A0A511FJ12"/>
<comment type="caution">
    <text evidence="9">The sequence shown here is derived from an EMBL/GenBank/DDBJ whole genome shotgun (WGS) entry which is preliminary data.</text>
</comment>
<dbReference type="PANTHER" id="PTHR30193:SF37">
    <property type="entry name" value="INNER MEMBRANE ABC TRANSPORTER PERMEASE PROTEIN YCJO"/>
    <property type="match status" value="1"/>
</dbReference>
<reference evidence="10 12" key="2">
    <citation type="submission" date="2020-08" db="EMBL/GenBank/DDBJ databases">
        <title>Sequencing the genomes of 1000 actinobacteria strains.</title>
        <authorList>
            <person name="Klenk H.-P."/>
        </authorList>
    </citation>
    <scope>NUCLEOTIDE SEQUENCE [LARGE SCALE GENOMIC DNA]</scope>
    <source>
        <strain evidence="10 12">DSM 9581</strain>
    </source>
</reference>
<feature type="transmembrane region" description="Helical" evidence="7">
    <location>
        <begin position="21"/>
        <end position="46"/>
    </location>
</feature>
<comment type="similarity">
    <text evidence="7">Belongs to the binding-protein-dependent transport system permease family.</text>
</comment>
<keyword evidence="2 7" id="KW-0813">Transport</keyword>
<evidence type="ECO:0000256" key="1">
    <source>
        <dbReference type="ARBA" id="ARBA00004651"/>
    </source>
</evidence>
<evidence type="ECO:0000256" key="4">
    <source>
        <dbReference type="ARBA" id="ARBA00022692"/>
    </source>
</evidence>
<dbReference type="EMBL" id="JACHDN010000001">
    <property type="protein sequence ID" value="MBB5472714.1"/>
    <property type="molecule type" value="Genomic_DNA"/>
</dbReference>
<keyword evidence="6 7" id="KW-0472">Membrane</keyword>
<dbReference type="PANTHER" id="PTHR30193">
    <property type="entry name" value="ABC TRANSPORTER PERMEASE PROTEIN"/>
    <property type="match status" value="1"/>
</dbReference>
<keyword evidence="11" id="KW-1185">Reference proteome</keyword>
<dbReference type="InterPro" id="IPR000515">
    <property type="entry name" value="MetI-like"/>
</dbReference>